<dbReference type="EMBL" id="CP021744">
    <property type="protein sequence ID" value="ARZ65694.1"/>
    <property type="molecule type" value="Genomic_DNA"/>
</dbReference>
<gene>
    <name evidence="1" type="ORF">SMD11_0026</name>
</gene>
<protein>
    <submittedName>
        <fullName evidence="1">Esterase</fullName>
    </submittedName>
</protein>
<dbReference type="InterPro" id="IPR029058">
    <property type="entry name" value="AB_hydrolase_fold"/>
</dbReference>
<organism evidence="1 2">
    <name type="scientific">Streptomyces albireticuli</name>
    <dbReference type="NCBI Taxonomy" id="1940"/>
    <lineage>
        <taxon>Bacteria</taxon>
        <taxon>Bacillati</taxon>
        <taxon>Actinomycetota</taxon>
        <taxon>Actinomycetes</taxon>
        <taxon>Kitasatosporales</taxon>
        <taxon>Streptomycetaceae</taxon>
        <taxon>Streptomyces</taxon>
    </lineage>
</organism>
<dbReference type="SUPFAM" id="SSF53474">
    <property type="entry name" value="alpha/beta-Hydrolases"/>
    <property type="match status" value="1"/>
</dbReference>
<dbReference type="Proteomes" id="UP000195755">
    <property type="component" value="Chromosome"/>
</dbReference>
<dbReference type="KEGG" id="salj:SMD11_0026"/>
<dbReference type="RefSeq" id="WP_087924430.1">
    <property type="nucleotide sequence ID" value="NZ_CP021744.1"/>
</dbReference>
<evidence type="ECO:0000313" key="2">
    <source>
        <dbReference type="Proteomes" id="UP000195755"/>
    </source>
</evidence>
<dbReference type="AlphaFoldDB" id="A0A1Z2KUG5"/>
<proteinExistence type="predicted"/>
<name>A0A1Z2KUG5_9ACTN</name>
<accession>A0A1Z2KUG5</accession>
<sequence>MGAAVEEVRRGAGYGTVVLVGASGGGTTVTGVGHAVSGLVSRIVYASAWCCVGLPSVADYLETLGIRGRATPGAASARRE</sequence>
<reference evidence="1 2" key="1">
    <citation type="submission" date="2017-06" db="EMBL/GenBank/DDBJ databases">
        <title>Streptomyces albireticuli Genome sequencing and assembly.</title>
        <authorList>
            <person name="Wang Y."/>
            <person name="Du B."/>
            <person name="Ding Y."/>
            <person name="Liu H."/>
            <person name="Hou Q."/>
            <person name="Liu K."/>
            <person name="Yao L."/>
            <person name="Wang C."/>
        </authorList>
    </citation>
    <scope>NUCLEOTIDE SEQUENCE [LARGE SCALE GENOMIC DNA]</scope>
    <source>
        <strain evidence="1 2">MDJK11</strain>
    </source>
</reference>
<evidence type="ECO:0000313" key="1">
    <source>
        <dbReference type="EMBL" id="ARZ65694.1"/>
    </source>
</evidence>